<dbReference type="Gene3D" id="2.70.210.12">
    <property type="entry name" value="GTP1/OBG domain"/>
    <property type="match status" value="1"/>
</dbReference>
<keyword evidence="3 7" id="KW-0547">Nucleotide-binding</keyword>
<evidence type="ECO:0000256" key="1">
    <source>
        <dbReference type="ARBA" id="ARBA00007699"/>
    </source>
</evidence>
<accession>A0A1F6VQQ1</accession>
<feature type="binding site" evidence="7">
    <location>
        <position position="192"/>
    </location>
    <ligand>
        <name>Mg(2+)</name>
        <dbReference type="ChEBI" id="CHEBI:18420"/>
    </ligand>
</feature>
<dbReference type="Pfam" id="PF01018">
    <property type="entry name" value="GTP1_OBG"/>
    <property type="match status" value="1"/>
</dbReference>
<keyword evidence="6 7" id="KW-0342">GTP-binding</keyword>
<dbReference type="InterPro" id="IPR006073">
    <property type="entry name" value="GTP-bd"/>
</dbReference>
<evidence type="ECO:0000256" key="3">
    <source>
        <dbReference type="ARBA" id="ARBA00022741"/>
    </source>
</evidence>
<dbReference type="NCBIfam" id="TIGR02729">
    <property type="entry name" value="Obg_CgtA"/>
    <property type="match status" value="1"/>
</dbReference>
<dbReference type="PROSITE" id="PS00905">
    <property type="entry name" value="GTP1_OBG"/>
    <property type="match status" value="1"/>
</dbReference>
<feature type="domain" description="OBG-type G" evidence="8">
    <location>
        <begin position="159"/>
        <end position="334"/>
    </location>
</feature>
<dbReference type="GO" id="GO:0005737">
    <property type="term" value="C:cytoplasm"/>
    <property type="evidence" value="ECO:0007669"/>
    <property type="project" value="UniProtKB-SubCell"/>
</dbReference>
<dbReference type="InterPro" id="IPR036726">
    <property type="entry name" value="GTP1_OBG_dom_sf"/>
</dbReference>
<feature type="binding site" evidence="7">
    <location>
        <begin position="287"/>
        <end position="290"/>
    </location>
    <ligand>
        <name>GTP</name>
        <dbReference type="ChEBI" id="CHEBI:37565"/>
    </ligand>
</feature>
<keyword evidence="7" id="KW-0479">Metal-binding</keyword>
<dbReference type="PROSITE" id="PS51883">
    <property type="entry name" value="OBG"/>
    <property type="match status" value="1"/>
</dbReference>
<comment type="similarity">
    <text evidence="1 7">Belongs to the TRAFAC class OBG-HflX-like GTPase superfamily. OBG GTPase family.</text>
</comment>
<dbReference type="Proteomes" id="UP000179686">
    <property type="component" value="Unassembled WGS sequence"/>
</dbReference>
<dbReference type="HAMAP" id="MF_01454">
    <property type="entry name" value="GTPase_Obg"/>
    <property type="match status" value="1"/>
</dbReference>
<dbReference type="InterPro" id="IPR006074">
    <property type="entry name" value="GTP1-OBG_CS"/>
</dbReference>
<feature type="binding site" evidence="7">
    <location>
        <begin position="207"/>
        <end position="210"/>
    </location>
    <ligand>
        <name>GTP</name>
        <dbReference type="ChEBI" id="CHEBI:37565"/>
    </ligand>
</feature>
<keyword evidence="5 7" id="KW-0460">Magnesium</keyword>
<organism evidence="10 11">
    <name type="scientific">Candidatus Nomurabacteria bacterium RIFCSPHIGHO2_02_FULL_38_15</name>
    <dbReference type="NCBI Taxonomy" id="1801752"/>
    <lineage>
        <taxon>Bacteria</taxon>
        <taxon>Candidatus Nomuraibacteriota</taxon>
    </lineage>
</organism>
<evidence type="ECO:0000259" key="8">
    <source>
        <dbReference type="PROSITE" id="PS51710"/>
    </source>
</evidence>
<dbReference type="PIRSF" id="PIRSF002401">
    <property type="entry name" value="GTP_bd_Obg/CgtA"/>
    <property type="match status" value="1"/>
</dbReference>
<keyword evidence="2 7" id="KW-0963">Cytoplasm</keyword>
<evidence type="ECO:0000256" key="6">
    <source>
        <dbReference type="ARBA" id="ARBA00023134"/>
    </source>
</evidence>
<dbReference type="EMBL" id="MFUC01000013">
    <property type="protein sequence ID" value="OGI72027.1"/>
    <property type="molecule type" value="Genomic_DNA"/>
</dbReference>
<comment type="function">
    <text evidence="7">An essential GTPase which binds GTP, GDP and possibly (p)ppGpp with moderate affinity, with high nucleotide exchange rates and a fairly low GTP hydrolysis rate. Plays a role in control of the cell cycle, stress response, ribosome biogenesis and in those bacteria that undergo differentiation, in morphogenesis control.</text>
</comment>
<dbReference type="PROSITE" id="PS51710">
    <property type="entry name" value="G_OBG"/>
    <property type="match status" value="1"/>
</dbReference>
<dbReference type="Gene3D" id="3.40.50.300">
    <property type="entry name" value="P-loop containing nucleotide triphosphate hydrolases"/>
    <property type="match status" value="1"/>
</dbReference>
<evidence type="ECO:0000256" key="7">
    <source>
        <dbReference type="HAMAP-Rule" id="MF_01454"/>
    </source>
</evidence>
<comment type="cofactor">
    <cofactor evidence="7">
        <name>Mg(2+)</name>
        <dbReference type="ChEBI" id="CHEBI:18420"/>
    </cofactor>
</comment>
<dbReference type="NCBIfam" id="NF008956">
    <property type="entry name" value="PRK12299.1"/>
    <property type="match status" value="1"/>
</dbReference>
<protein>
    <recommendedName>
        <fullName evidence="7">GTPase Obg</fullName>
        <ecNumber evidence="7">3.6.5.-</ecNumber>
    </recommendedName>
    <alternativeName>
        <fullName evidence="7">GTP-binding protein Obg</fullName>
    </alternativeName>
</protein>
<dbReference type="GO" id="GO:0003924">
    <property type="term" value="F:GTPase activity"/>
    <property type="evidence" value="ECO:0007669"/>
    <property type="project" value="UniProtKB-UniRule"/>
</dbReference>
<evidence type="ECO:0000313" key="11">
    <source>
        <dbReference type="Proteomes" id="UP000179686"/>
    </source>
</evidence>
<dbReference type="PRINTS" id="PR00326">
    <property type="entry name" value="GTP1OBG"/>
</dbReference>
<dbReference type="InterPro" id="IPR006169">
    <property type="entry name" value="GTP1_OBG_dom"/>
</dbReference>
<feature type="binding site" evidence="7">
    <location>
        <position position="172"/>
    </location>
    <ligand>
        <name>Mg(2+)</name>
        <dbReference type="ChEBI" id="CHEBI:18420"/>
    </ligand>
</feature>
<dbReference type="GO" id="GO:0005525">
    <property type="term" value="F:GTP binding"/>
    <property type="evidence" value="ECO:0007669"/>
    <property type="project" value="UniProtKB-UniRule"/>
</dbReference>
<name>A0A1F6VQQ1_9BACT</name>
<dbReference type="SUPFAM" id="SSF82051">
    <property type="entry name" value="Obg GTP-binding protein N-terminal domain"/>
    <property type="match status" value="1"/>
</dbReference>
<sequence>MYLVDEVKINACAGHGGNGVVRWRREKFIDKGGPNGGDGGKGGDVYVRAVRDTLILKRYTEKKLMRAGNGNAGEGNSKHGSDGIDLYIDLPVGCIVKNETTGFEFELENEGDEVMILRGGQGGLGNEHFKSSTNTTPTEATGGRPGDESFFTVTLQLFADVGLIGMPNAGKSSLINLLTNANAKVGDYAFTTLDPNLGDFYGYIIADIPGLIEGASEGRGLGHKFLRHIKRTKILVHLVSFEDGFADIDDKKSFDISRMQKVYETIRGELGKYDKELLEKQEVVLLTKTDAVDVKIVKEALKEFKKINKKSFAVTMFDDEMVKDFADALVKIVKKSK</sequence>
<evidence type="ECO:0000256" key="5">
    <source>
        <dbReference type="ARBA" id="ARBA00022842"/>
    </source>
</evidence>
<comment type="subunit">
    <text evidence="7">Monomer.</text>
</comment>
<dbReference type="PANTHER" id="PTHR11702">
    <property type="entry name" value="DEVELOPMENTALLY REGULATED GTP-BINDING PROTEIN-RELATED"/>
    <property type="match status" value="1"/>
</dbReference>
<feature type="binding site" evidence="7">
    <location>
        <begin position="165"/>
        <end position="172"/>
    </location>
    <ligand>
        <name>GTP</name>
        <dbReference type="ChEBI" id="CHEBI:37565"/>
    </ligand>
</feature>
<feature type="domain" description="Obg" evidence="9">
    <location>
        <begin position="1"/>
        <end position="158"/>
    </location>
</feature>
<dbReference type="InterPro" id="IPR027417">
    <property type="entry name" value="P-loop_NTPase"/>
</dbReference>
<evidence type="ECO:0000313" key="10">
    <source>
        <dbReference type="EMBL" id="OGI72027.1"/>
    </source>
</evidence>
<dbReference type="CDD" id="cd01898">
    <property type="entry name" value="Obg"/>
    <property type="match status" value="1"/>
</dbReference>
<evidence type="ECO:0000259" key="9">
    <source>
        <dbReference type="PROSITE" id="PS51883"/>
    </source>
</evidence>
<dbReference type="SUPFAM" id="SSF52540">
    <property type="entry name" value="P-loop containing nucleoside triphosphate hydrolases"/>
    <property type="match status" value="1"/>
</dbReference>
<dbReference type="EC" id="3.6.5.-" evidence="7"/>
<dbReference type="STRING" id="1801752.A3J61_01460"/>
<comment type="caution">
    <text evidence="10">The sequence shown here is derived from an EMBL/GenBank/DDBJ whole genome shotgun (WGS) entry which is preliminary data.</text>
</comment>
<feature type="binding site" evidence="7">
    <location>
        <begin position="315"/>
        <end position="317"/>
    </location>
    <ligand>
        <name>GTP</name>
        <dbReference type="ChEBI" id="CHEBI:37565"/>
    </ligand>
</feature>
<feature type="binding site" evidence="7">
    <location>
        <begin position="190"/>
        <end position="194"/>
    </location>
    <ligand>
        <name>GTP</name>
        <dbReference type="ChEBI" id="CHEBI:37565"/>
    </ligand>
</feature>
<dbReference type="InterPro" id="IPR031167">
    <property type="entry name" value="G_OBG"/>
</dbReference>
<dbReference type="GO" id="GO:0042254">
    <property type="term" value="P:ribosome biogenesis"/>
    <property type="evidence" value="ECO:0007669"/>
    <property type="project" value="UniProtKB-UniRule"/>
</dbReference>
<reference evidence="10 11" key="1">
    <citation type="journal article" date="2016" name="Nat. Commun.">
        <title>Thousands of microbial genomes shed light on interconnected biogeochemical processes in an aquifer system.</title>
        <authorList>
            <person name="Anantharaman K."/>
            <person name="Brown C.T."/>
            <person name="Hug L.A."/>
            <person name="Sharon I."/>
            <person name="Castelle C.J."/>
            <person name="Probst A.J."/>
            <person name="Thomas B.C."/>
            <person name="Singh A."/>
            <person name="Wilkins M.J."/>
            <person name="Karaoz U."/>
            <person name="Brodie E.L."/>
            <person name="Williams K.H."/>
            <person name="Hubbard S.S."/>
            <person name="Banfield J.F."/>
        </authorList>
    </citation>
    <scope>NUCLEOTIDE SEQUENCE [LARGE SCALE GENOMIC DNA]</scope>
</reference>
<dbReference type="PANTHER" id="PTHR11702:SF31">
    <property type="entry name" value="MITOCHONDRIAL RIBOSOME-ASSOCIATED GTPASE 2"/>
    <property type="match status" value="1"/>
</dbReference>
<evidence type="ECO:0000256" key="2">
    <source>
        <dbReference type="ARBA" id="ARBA00022490"/>
    </source>
</evidence>
<dbReference type="InterPro" id="IPR045086">
    <property type="entry name" value="OBG_GTPase"/>
</dbReference>
<dbReference type="GO" id="GO:0000287">
    <property type="term" value="F:magnesium ion binding"/>
    <property type="evidence" value="ECO:0007669"/>
    <property type="project" value="InterPro"/>
</dbReference>
<dbReference type="InterPro" id="IPR014100">
    <property type="entry name" value="GTP-bd_Obg/CgtA"/>
</dbReference>
<proteinExistence type="inferred from homology"/>
<dbReference type="AlphaFoldDB" id="A0A1F6VQQ1"/>
<dbReference type="Pfam" id="PF01926">
    <property type="entry name" value="MMR_HSR1"/>
    <property type="match status" value="1"/>
</dbReference>
<comment type="subcellular location">
    <subcellularLocation>
        <location evidence="7">Cytoplasm</location>
    </subcellularLocation>
</comment>
<evidence type="ECO:0000256" key="4">
    <source>
        <dbReference type="ARBA" id="ARBA00022801"/>
    </source>
</evidence>
<gene>
    <name evidence="7" type="primary">obg</name>
    <name evidence="10" type="ORF">A3J61_01460</name>
</gene>
<keyword evidence="4 7" id="KW-0378">Hydrolase</keyword>
<dbReference type="FunFam" id="2.70.210.12:FF:000001">
    <property type="entry name" value="GTPase Obg"/>
    <property type="match status" value="1"/>
</dbReference>